<evidence type="ECO:0000259" key="1">
    <source>
        <dbReference type="SMART" id="SM00923"/>
    </source>
</evidence>
<reference evidence="2 3" key="1">
    <citation type="submission" date="2017-04" db="EMBL/GenBank/DDBJ databases">
        <authorList>
            <person name="Afonso C.L."/>
            <person name="Miller P.J."/>
            <person name="Scott M.A."/>
            <person name="Spackman E."/>
            <person name="Goraichik I."/>
            <person name="Dimitrov K.M."/>
            <person name="Suarez D.L."/>
            <person name="Swayne D.E."/>
        </authorList>
    </citation>
    <scope>NUCLEOTIDE SEQUENCE [LARGE SCALE GENOMIC DNA]</scope>
    <source>
        <strain evidence="2">LMG 28154</strain>
    </source>
</reference>
<feature type="domain" description="MbtH-like" evidence="1">
    <location>
        <begin position="2"/>
        <end position="45"/>
    </location>
</feature>
<dbReference type="PANTHER" id="PTHR38444">
    <property type="entry name" value="ENTEROBACTIN BIOSYNTHESIS PROTEIN YBDZ"/>
    <property type="match status" value="1"/>
</dbReference>
<dbReference type="GO" id="GO:0019290">
    <property type="term" value="P:siderophore biosynthetic process"/>
    <property type="evidence" value="ECO:0007669"/>
    <property type="project" value="TreeGrafter"/>
</dbReference>
<accession>A0A238HA10</accession>
<dbReference type="RefSeq" id="WP_089341668.1">
    <property type="nucleotide sequence ID" value="NZ_FXAN01000088.1"/>
</dbReference>
<sequence>MADYIVVLNDEEQYSVWSEGKVIPAGWRASGYRGSKEACLDHIKDVWTDMRPRSLRLAMEQAGSKD</sequence>
<evidence type="ECO:0000313" key="2">
    <source>
        <dbReference type="EMBL" id="SMG02068.1"/>
    </source>
</evidence>
<dbReference type="InterPro" id="IPR037407">
    <property type="entry name" value="MLP_fam"/>
</dbReference>
<dbReference type="Gene3D" id="3.90.820.10">
    <property type="entry name" value="Structural Genomics, Unknown Function 30-nov-00 1gh9 Mol_id"/>
    <property type="match status" value="1"/>
</dbReference>
<dbReference type="GO" id="GO:0005829">
    <property type="term" value="C:cytosol"/>
    <property type="evidence" value="ECO:0007669"/>
    <property type="project" value="TreeGrafter"/>
</dbReference>
<dbReference type="InterPro" id="IPR005153">
    <property type="entry name" value="MbtH-like_dom"/>
</dbReference>
<protein>
    <submittedName>
        <fullName evidence="2">MbtH-like protein</fullName>
    </submittedName>
</protein>
<dbReference type="SMART" id="SM00923">
    <property type="entry name" value="MbtH"/>
    <property type="match status" value="1"/>
</dbReference>
<proteinExistence type="predicted"/>
<gene>
    <name evidence="2" type="ORF">BSIN_4829</name>
</gene>
<dbReference type="EMBL" id="FXAN01000088">
    <property type="protein sequence ID" value="SMG02068.1"/>
    <property type="molecule type" value="Genomic_DNA"/>
</dbReference>
<dbReference type="AlphaFoldDB" id="A0A238HA10"/>
<dbReference type="SUPFAM" id="SSF160582">
    <property type="entry name" value="MbtH-like"/>
    <property type="match status" value="1"/>
</dbReference>
<name>A0A238HA10_9BURK</name>
<dbReference type="Pfam" id="PF03621">
    <property type="entry name" value="MbtH"/>
    <property type="match status" value="1"/>
</dbReference>
<dbReference type="PANTHER" id="PTHR38444:SF1">
    <property type="entry name" value="ENTEROBACTIN BIOSYNTHESIS PROTEIN YBDZ"/>
    <property type="match status" value="1"/>
</dbReference>
<dbReference type="Proteomes" id="UP000198460">
    <property type="component" value="Unassembled WGS sequence"/>
</dbReference>
<dbReference type="InterPro" id="IPR038020">
    <property type="entry name" value="MbtH-like_sf"/>
</dbReference>
<evidence type="ECO:0000313" key="3">
    <source>
        <dbReference type="Proteomes" id="UP000198460"/>
    </source>
</evidence>
<organism evidence="2 3">
    <name type="scientific">Burkholderia singularis</name>
    <dbReference type="NCBI Taxonomy" id="1503053"/>
    <lineage>
        <taxon>Bacteria</taxon>
        <taxon>Pseudomonadati</taxon>
        <taxon>Pseudomonadota</taxon>
        <taxon>Betaproteobacteria</taxon>
        <taxon>Burkholderiales</taxon>
        <taxon>Burkholderiaceae</taxon>
        <taxon>Burkholderia</taxon>
        <taxon>pseudomallei group</taxon>
    </lineage>
</organism>